<keyword evidence="3" id="KW-1185">Reference proteome</keyword>
<gene>
    <name evidence="2" type="ORF">E2562_001827</name>
</gene>
<name>A0A6G1CEZ5_9ORYZ</name>
<evidence type="ECO:0000256" key="1">
    <source>
        <dbReference type="SAM" id="MobiDB-lite"/>
    </source>
</evidence>
<reference evidence="2 3" key="1">
    <citation type="submission" date="2019-11" db="EMBL/GenBank/DDBJ databases">
        <title>Whole genome sequence of Oryza granulata.</title>
        <authorList>
            <person name="Li W."/>
        </authorList>
    </citation>
    <scope>NUCLEOTIDE SEQUENCE [LARGE SCALE GENOMIC DNA]</scope>
    <source>
        <strain evidence="3">cv. Menghai</strain>
        <tissue evidence="2">Leaf</tissue>
    </source>
</reference>
<evidence type="ECO:0000313" key="2">
    <source>
        <dbReference type="EMBL" id="KAF0898183.1"/>
    </source>
</evidence>
<dbReference type="AlphaFoldDB" id="A0A6G1CEZ5"/>
<protein>
    <submittedName>
        <fullName evidence="2">Uncharacterized protein</fullName>
    </submittedName>
</protein>
<proteinExistence type="predicted"/>
<sequence>MEEERRARARDGDTAESPRKGKAPRLEQPAAALEADSLRGGAAALEASDPGEDPGDWEVVAIRDTDGEECDHNICNKDEINVIVSTIAAMGDDPMCGHRMCRTTGRHLMMVCSECDLYFCIEGSSANKAKPLGHIREHAFLKAHWVALRVSYAQDLLDPRWLLAY</sequence>
<comment type="caution">
    <text evidence="2">The sequence shown here is derived from an EMBL/GenBank/DDBJ whole genome shotgun (WGS) entry which is preliminary data.</text>
</comment>
<accession>A0A6G1CEZ5</accession>
<feature type="compositionally biased region" description="Basic and acidic residues" evidence="1">
    <location>
        <begin position="1"/>
        <end position="19"/>
    </location>
</feature>
<dbReference type="EMBL" id="SPHZ02000009">
    <property type="protein sequence ID" value="KAF0898183.1"/>
    <property type="molecule type" value="Genomic_DNA"/>
</dbReference>
<feature type="region of interest" description="Disordered" evidence="1">
    <location>
        <begin position="1"/>
        <end position="55"/>
    </location>
</feature>
<organism evidence="2 3">
    <name type="scientific">Oryza meyeriana var. granulata</name>
    <dbReference type="NCBI Taxonomy" id="110450"/>
    <lineage>
        <taxon>Eukaryota</taxon>
        <taxon>Viridiplantae</taxon>
        <taxon>Streptophyta</taxon>
        <taxon>Embryophyta</taxon>
        <taxon>Tracheophyta</taxon>
        <taxon>Spermatophyta</taxon>
        <taxon>Magnoliopsida</taxon>
        <taxon>Liliopsida</taxon>
        <taxon>Poales</taxon>
        <taxon>Poaceae</taxon>
        <taxon>BOP clade</taxon>
        <taxon>Oryzoideae</taxon>
        <taxon>Oryzeae</taxon>
        <taxon>Oryzinae</taxon>
        <taxon>Oryza</taxon>
        <taxon>Oryza meyeriana</taxon>
    </lineage>
</organism>
<evidence type="ECO:0000313" key="3">
    <source>
        <dbReference type="Proteomes" id="UP000479710"/>
    </source>
</evidence>
<feature type="non-terminal residue" evidence="2">
    <location>
        <position position="165"/>
    </location>
</feature>
<dbReference type="Proteomes" id="UP000479710">
    <property type="component" value="Unassembled WGS sequence"/>
</dbReference>